<dbReference type="OrthoDB" id="24645at2759"/>
<evidence type="ECO:0000313" key="11">
    <source>
        <dbReference type="Proteomes" id="UP000887226"/>
    </source>
</evidence>
<dbReference type="CDD" id="cd10455">
    <property type="entry name" value="GIY-YIG_SLX1"/>
    <property type="match status" value="1"/>
</dbReference>
<gene>
    <name evidence="10" type="ORF">BJ878DRAFT_397805</name>
</gene>
<dbReference type="Proteomes" id="UP000887226">
    <property type="component" value="Unassembled WGS sequence"/>
</dbReference>
<accession>A0A9P8CGQ9</accession>
<dbReference type="Gene3D" id="3.30.40.10">
    <property type="entry name" value="Zinc/RING finger domain, C3HC4 (zinc finger)"/>
    <property type="match status" value="1"/>
</dbReference>
<evidence type="ECO:0000256" key="5">
    <source>
        <dbReference type="ARBA" id="ARBA00023172"/>
    </source>
</evidence>
<dbReference type="InterPro" id="IPR027520">
    <property type="entry name" value="Slx1"/>
</dbReference>
<keyword evidence="3" id="KW-0227">DNA damage</keyword>
<keyword evidence="4" id="KW-0378">Hydrolase</keyword>
<dbReference type="Pfam" id="PF01541">
    <property type="entry name" value="GIY-YIG"/>
    <property type="match status" value="1"/>
</dbReference>
<dbReference type="GO" id="GO:0008821">
    <property type="term" value="F:crossover junction DNA endonuclease activity"/>
    <property type="evidence" value="ECO:0007669"/>
    <property type="project" value="TreeGrafter"/>
</dbReference>
<feature type="region of interest" description="Disordered" evidence="8">
    <location>
        <begin position="313"/>
        <end position="339"/>
    </location>
</feature>
<dbReference type="EMBL" id="MU253889">
    <property type="protein sequence ID" value="KAG9244711.1"/>
    <property type="molecule type" value="Genomic_DNA"/>
</dbReference>
<dbReference type="PANTHER" id="PTHR20208">
    <property type="entry name" value="STRUCTURE-SPECIFIC ENDONUCLEASE SUBUNIT SLX1"/>
    <property type="match status" value="1"/>
</dbReference>
<comment type="caution">
    <text evidence="10">The sequence shown here is derived from an EMBL/GenBank/DDBJ whole genome shotgun (WGS) entry which is preliminary data.</text>
</comment>
<reference evidence="10" key="1">
    <citation type="journal article" date="2021" name="IMA Fungus">
        <title>Genomic characterization of three marine fungi, including Emericellopsis atlantica sp. nov. with signatures of a generalist lifestyle and marine biomass degradation.</title>
        <authorList>
            <person name="Hagestad O.C."/>
            <person name="Hou L."/>
            <person name="Andersen J.H."/>
            <person name="Hansen E.H."/>
            <person name="Altermark B."/>
            <person name="Li C."/>
            <person name="Kuhnert E."/>
            <person name="Cox R.J."/>
            <person name="Crous P.W."/>
            <person name="Spatafora J.W."/>
            <person name="Lail K."/>
            <person name="Amirebrahimi M."/>
            <person name="Lipzen A."/>
            <person name="Pangilinan J."/>
            <person name="Andreopoulos W."/>
            <person name="Hayes R.D."/>
            <person name="Ng V."/>
            <person name="Grigoriev I.V."/>
            <person name="Jackson S.A."/>
            <person name="Sutton T.D.S."/>
            <person name="Dobson A.D.W."/>
            <person name="Rama T."/>
        </authorList>
    </citation>
    <scope>NUCLEOTIDE SEQUENCE</scope>
    <source>
        <strain evidence="10">TRa3180A</strain>
    </source>
</reference>
<dbReference type="InterPro" id="IPR035901">
    <property type="entry name" value="GIY-YIG_endonuc_sf"/>
</dbReference>
<feature type="compositionally biased region" description="Acidic residues" evidence="8">
    <location>
        <begin position="329"/>
        <end position="339"/>
    </location>
</feature>
<evidence type="ECO:0000313" key="10">
    <source>
        <dbReference type="EMBL" id="KAG9244711.1"/>
    </source>
</evidence>
<dbReference type="SMART" id="SM00465">
    <property type="entry name" value="GIYc"/>
    <property type="match status" value="1"/>
</dbReference>
<evidence type="ECO:0000256" key="1">
    <source>
        <dbReference type="ARBA" id="ARBA00022722"/>
    </source>
</evidence>
<proteinExistence type="inferred from homology"/>
<dbReference type="InterPro" id="IPR050381">
    <property type="entry name" value="SLX1_endonuclease"/>
</dbReference>
<evidence type="ECO:0000256" key="3">
    <source>
        <dbReference type="ARBA" id="ARBA00022763"/>
    </source>
</evidence>
<dbReference type="Pfam" id="PF21202">
    <property type="entry name" value="SLX1_C"/>
    <property type="match status" value="1"/>
</dbReference>
<evidence type="ECO:0000256" key="4">
    <source>
        <dbReference type="ARBA" id="ARBA00022801"/>
    </source>
</evidence>
<feature type="domain" description="GIY-YIG" evidence="9">
    <location>
        <begin position="9"/>
        <end position="96"/>
    </location>
</feature>
<evidence type="ECO:0000256" key="8">
    <source>
        <dbReference type="SAM" id="MobiDB-lite"/>
    </source>
</evidence>
<dbReference type="FunFam" id="3.40.1440.10:FF:000006">
    <property type="entry name" value="Structure-specific endonuclease subunit SLX1"/>
    <property type="match status" value="1"/>
</dbReference>
<feature type="non-terminal residue" evidence="10">
    <location>
        <position position="339"/>
    </location>
</feature>
<evidence type="ECO:0000259" key="9">
    <source>
        <dbReference type="PROSITE" id="PS50164"/>
    </source>
</evidence>
<dbReference type="PROSITE" id="PS50164">
    <property type="entry name" value="GIY_YIG"/>
    <property type="match status" value="1"/>
</dbReference>
<keyword evidence="1" id="KW-0540">Nuclease</keyword>
<dbReference type="InterPro" id="IPR000305">
    <property type="entry name" value="GIY-YIG_endonuc"/>
</dbReference>
<evidence type="ECO:0000256" key="2">
    <source>
        <dbReference type="ARBA" id="ARBA00022759"/>
    </source>
</evidence>
<dbReference type="PANTHER" id="PTHR20208:SF10">
    <property type="entry name" value="STRUCTURE-SPECIFIC ENDONUCLEASE SUBUNIT SLX1"/>
    <property type="match status" value="1"/>
</dbReference>
<keyword evidence="2" id="KW-0255">Endonuclease</keyword>
<keyword evidence="11" id="KW-1185">Reference proteome</keyword>
<dbReference type="AlphaFoldDB" id="A0A9P8CGQ9"/>
<dbReference type="GO" id="GO:0000724">
    <property type="term" value="P:double-strand break repair via homologous recombination"/>
    <property type="evidence" value="ECO:0007669"/>
    <property type="project" value="TreeGrafter"/>
</dbReference>
<sequence length="339" mass="38327">MVLDRPIPAFYCCYLLRSTVRTGSVYVGSTPNPVRRLKQHNGLTKGGAVRTSRNGCRPWEMACIVSGFPSHIATLQFEWAWQNPHITLRIPPESRIQHAAGRRKSGQPKRPRHTVSSLLSNLHLLLRVPSFLRWPLSVRFFNPDVHESWLKMCKTAREPIRSSVPIVTDFPPDAIPDSEDEGTEIEGPKKRQKVSHGIGALGVEYEEFREHVVKAKEIFEFEREGRCAVCEEDLEHDAGIYTICPSPGCQSVTHLTCLSKHFLEDDKNTLIPTEGSCPSCNLELKWISVVKELSLRMRGQKEVEKLLRVKRARKGKATSPQAVVGSDNELSDEEVEEEE</sequence>
<keyword evidence="5" id="KW-0233">DNA recombination</keyword>
<dbReference type="HAMAP" id="MF_03100">
    <property type="entry name" value="Endonuc_su_Slx1"/>
    <property type="match status" value="1"/>
</dbReference>
<keyword evidence="7" id="KW-0539">Nucleus</keyword>
<keyword evidence="6" id="KW-0234">DNA repair</keyword>
<evidence type="ECO:0000256" key="6">
    <source>
        <dbReference type="ARBA" id="ARBA00023204"/>
    </source>
</evidence>
<organism evidence="10 11">
    <name type="scientific">Calycina marina</name>
    <dbReference type="NCBI Taxonomy" id="1763456"/>
    <lineage>
        <taxon>Eukaryota</taxon>
        <taxon>Fungi</taxon>
        <taxon>Dikarya</taxon>
        <taxon>Ascomycota</taxon>
        <taxon>Pezizomycotina</taxon>
        <taxon>Leotiomycetes</taxon>
        <taxon>Helotiales</taxon>
        <taxon>Pezizellaceae</taxon>
        <taxon>Calycina</taxon>
    </lineage>
</organism>
<name>A0A9P8CGQ9_9HELO</name>
<evidence type="ECO:0000256" key="7">
    <source>
        <dbReference type="ARBA" id="ARBA00023242"/>
    </source>
</evidence>
<dbReference type="InterPro" id="IPR013083">
    <property type="entry name" value="Znf_RING/FYVE/PHD"/>
</dbReference>
<dbReference type="GO" id="GO:0017108">
    <property type="term" value="F:5'-flap endonuclease activity"/>
    <property type="evidence" value="ECO:0007669"/>
    <property type="project" value="InterPro"/>
</dbReference>
<dbReference type="GO" id="GO:0033557">
    <property type="term" value="C:Slx1-Slx4 complex"/>
    <property type="evidence" value="ECO:0007669"/>
    <property type="project" value="InterPro"/>
</dbReference>
<dbReference type="Gene3D" id="3.40.1440.10">
    <property type="entry name" value="GIY-YIG endonuclease"/>
    <property type="match status" value="1"/>
</dbReference>
<protein>
    <recommendedName>
        <fullName evidence="9">GIY-YIG domain-containing protein</fullName>
    </recommendedName>
</protein>
<dbReference type="InterPro" id="IPR048749">
    <property type="entry name" value="SLX1_C"/>
</dbReference>